<dbReference type="Proteomes" id="UP000638263">
    <property type="component" value="Unassembled WGS sequence"/>
</dbReference>
<dbReference type="GO" id="GO:0008757">
    <property type="term" value="F:S-adenosylmethionine-dependent methyltransferase activity"/>
    <property type="evidence" value="ECO:0007669"/>
    <property type="project" value="InterPro"/>
</dbReference>
<reference evidence="6" key="1">
    <citation type="journal article" date="2014" name="Int. J. Syst. Evol. Microbiol.">
        <title>Complete genome sequence of Corynebacterium casei LMG S-19264T (=DSM 44701T), isolated from a smear-ripened cheese.</title>
        <authorList>
            <consortium name="US DOE Joint Genome Institute (JGI-PGF)"/>
            <person name="Walter F."/>
            <person name="Albersmeier A."/>
            <person name="Kalinowski J."/>
            <person name="Ruckert C."/>
        </authorList>
    </citation>
    <scope>NUCLEOTIDE SEQUENCE</scope>
    <source>
        <strain evidence="6">CGMCC 4.3508</strain>
    </source>
</reference>
<dbReference type="Gene3D" id="1.10.10.10">
    <property type="entry name" value="Winged helix-like DNA-binding domain superfamily/Winged helix DNA-binding domain"/>
    <property type="match status" value="1"/>
</dbReference>
<dbReference type="Gene3D" id="3.40.50.150">
    <property type="entry name" value="Vaccinia Virus protein VP39"/>
    <property type="match status" value="1"/>
</dbReference>
<dbReference type="InterPro" id="IPR013216">
    <property type="entry name" value="Methyltransf_11"/>
</dbReference>
<evidence type="ECO:0000259" key="5">
    <source>
        <dbReference type="Pfam" id="PF12802"/>
    </source>
</evidence>
<accession>A0A917VMH3</accession>
<dbReference type="InterPro" id="IPR036388">
    <property type="entry name" value="WH-like_DNA-bd_sf"/>
</dbReference>
<dbReference type="InterPro" id="IPR011991">
    <property type="entry name" value="ArsR-like_HTH"/>
</dbReference>
<dbReference type="Pfam" id="PF12802">
    <property type="entry name" value="MarR_2"/>
    <property type="match status" value="1"/>
</dbReference>
<evidence type="ECO:0000256" key="1">
    <source>
        <dbReference type="ARBA" id="ARBA00008361"/>
    </source>
</evidence>
<dbReference type="PANTHER" id="PTHR44942">
    <property type="entry name" value="METHYLTRANSF_11 DOMAIN-CONTAINING PROTEIN"/>
    <property type="match status" value="1"/>
</dbReference>
<evidence type="ECO:0000256" key="2">
    <source>
        <dbReference type="ARBA" id="ARBA00022603"/>
    </source>
</evidence>
<dbReference type="GO" id="GO:0003700">
    <property type="term" value="F:DNA-binding transcription factor activity"/>
    <property type="evidence" value="ECO:0007669"/>
    <property type="project" value="InterPro"/>
</dbReference>
<keyword evidence="2" id="KW-0489">Methyltransferase</keyword>
<keyword evidence="7" id="KW-1185">Reference proteome</keyword>
<organism evidence="6 7">
    <name type="scientific">Nocardia jinanensis</name>
    <dbReference type="NCBI Taxonomy" id="382504"/>
    <lineage>
        <taxon>Bacteria</taxon>
        <taxon>Bacillati</taxon>
        <taxon>Actinomycetota</taxon>
        <taxon>Actinomycetes</taxon>
        <taxon>Mycobacteriales</taxon>
        <taxon>Nocardiaceae</taxon>
        <taxon>Nocardia</taxon>
    </lineage>
</organism>
<protein>
    <recommendedName>
        <fullName evidence="8">Class I SAM-dependent methyltransferase</fullName>
    </recommendedName>
</protein>
<dbReference type="Pfam" id="PF08241">
    <property type="entry name" value="Methyltransf_11"/>
    <property type="match status" value="1"/>
</dbReference>
<evidence type="ECO:0008006" key="8">
    <source>
        <dbReference type="Google" id="ProtNLM"/>
    </source>
</evidence>
<name>A0A917VMH3_9NOCA</name>
<dbReference type="InterPro" id="IPR000835">
    <property type="entry name" value="HTH_MarR-typ"/>
</dbReference>
<dbReference type="CDD" id="cd00090">
    <property type="entry name" value="HTH_ARSR"/>
    <property type="match status" value="1"/>
</dbReference>
<dbReference type="SUPFAM" id="SSF53335">
    <property type="entry name" value="S-adenosyl-L-methionine-dependent methyltransferases"/>
    <property type="match status" value="1"/>
</dbReference>
<evidence type="ECO:0000313" key="6">
    <source>
        <dbReference type="EMBL" id="GGL00094.1"/>
    </source>
</evidence>
<dbReference type="CDD" id="cd02440">
    <property type="entry name" value="AdoMet_MTases"/>
    <property type="match status" value="1"/>
</dbReference>
<dbReference type="PANTHER" id="PTHR44942:SF4">
    <property type="entry name" value="METHYLTRANSFERASE TYPE 11 DOMAIN-CONTAINING PROTEIN"/>
    <property type="match status" value="1"/>
</dbReference>
<feature type="domain" description="HTH marR-type" evidence="5">
    <location>
        <begin position="44"/>
        <end position="94"/>
    </location>
</feature>
<comment type="similarity">
    <text evidence="1">Belongs to the methyltransferase superfamily.</text>
</comment>
<dbReference type="InterPro" id="IPR029063">
    <property type="entry name" value="SAM-dependent_MTases_sf"/>
</dbReference>
<dbReference type="EMBL" id="BMMH01000002">
    <property type="protein sequence ID" value="GGL00094.1"/>
    <property type="molecule type" value="Genomic_DNA"/>
</dbReference>
<evidence type="ECO:0000259" key="4">
    <source>
        <dbReference type="Pfam" id="PF08241"/>
    </source>
</evidence>
<keyword evidence="3" id="KW-0808">Transferase</keyword>
<sequence>MYFGLMIVRPAPGLGELLRYVGELVDHGAGEMYESLGMSYRPRYTPVLRAMSLGAATVTDITALTHVTQGAVSQAVGLMVTDGLVVREQLPDGRKSGLRLTPEGRKLVGLLEPHWEATFAAVVGLEREIGFPIRRALADAATALESRGFAPRIREARVRTAEPDISPGRGIATATNWFDRGGQAYAQFRPEYPGRLSMFLAALAPSTDLAVDVGCGSGQLTTRLASHFDTTIGIDPSDDQLANARPRDRVRYLRAPAEELPVPDRSATLITAAQAAHWFDRPAFYSEVRRIAADDAVIALISYGVLRPEPAIAPRFDHFYGNEIGSYWPPERKLVDTGYSEIDFPFEEYPVPPMQIRKNWNLAELLGYVSTWSAVRRAEADGATAVLHSFAADLTELWGDPTAKRTVSWPLVMRLGIL</sequence>
<dbReference type="InterPro" id="IPR051052">
    <property type="entry name" value="Diverse_substrate_MTase"/>
</dbReference>
<dbReference type="AlphaFoldDB" id="A0A917VMH3"/>
<gene>
    <name evidence="6" type="ORF">GCM10011588_13450</name>
</gene>
<evidence type="ECO:0000256" key="3">
    <source>
        <dbReference type="ARBA" id="ARBA00022679"/>
    </source>
</evidence>
<dbReference type="InterPro" id="IPR036390">
    <property type="entry name" value="WH_DNA-bd_sf"/>
</dbReference>
<dbReference type="GO" id="GO:0032259">
    <property type="term" value="P:methylation"/>
    <property type="evidence" value="ECO:0007669"/>
    <property type="project" value="UniProtKB-KW"/>
</dbReference>
<proteinExistence type="inferred from homology"/>
<comment type="caution">
    <text evidence="6">The sequence shown here is derived from an EMBL/GenBank/DDBJ whole genome shotgun (WGS) entry which is preliminary data.</text>
</comment>
<dbReference type="SUPFAM" id="SSF46785">
    <property type="entry name" value="Winged helix' DNA-binding domain"/>
    <property type="match status" value="1"/>
</dbReference>
<evidence type="ECO:0000313" key="7">
    <source>
        <dbReference type="Proteomes" id="UP000638263"/>
    </source>
</evidence>
<feature type="domain" description="Methyltransferase type 11" evidence="4">
    <location>
        <begin position="211"/>
        <end position="298"/>
    </location>
</feature>
<reference evidence="6" key="2">
    <citation type="submission" date="2020-09" db="EMBL/GenBank/DDBJ databases">
        <authorList>
            <person name="Sun Q."/>
            <person name="Zhou Y."/>
        </authorList>
    </citation>
    <scope>NUCLEOTIDE SEQUENCE</scope>
    <source>
        <strain evidence="6">CGMCC 4.3508</strain>
    </source>
</reference>